<protein>
    <submittedName>
        <fullName evidence="1">Uncharacterized protein</fullName>
    </submittedName>
</protein>
<dbReference type="EMBL" id="PQXL01000707">
    <property type="protein sequence ID" value="THV44170.1"/>
    <property type="molecule type" value="Genomic_DNA"/>
</dbReference>
<comment type="caution">
    <text evidence="1">The sequence shown here is derived from an EMBL/GenBank/DDBJ whole genome shotgun (WGS) entry which is preliminary data.</text>
</comment>
<dbReference type="Proteomes" id="UP000308671">
    <property type="component" value="Unassembled WGS sequence"/>
</dbReference>
<keyword evidence="2" id="KW-1185">Reference proteome</keyword>
<accession>A0A4S8QI56</accession>
<dbReference type="OrthoDB" id="10398870at2759"/>
<proteinExistence type="predicted"/>
<gene>
    <name evidence="1" type="ORF">BGAL_0712g00030</name>
</gene>
<reference evidence="1 2" key="1">
    <citation type="submission" date="2017-12" db="EMBL/GenBank/DDBJ databases">
        <title>Comparative genomics of Botrytis spp.</title>
        <authorList>
            <person name="Valero-Jimenez C.A."/>
            <person name="Tapia P."/>
            <person name="Veloso J."/>
            <person name="Silva-Moreno E."/>
            <person name="Staats M."/>
            <person name="Valdes J.H."/>
            <person name="Van Kan J.A.L."/>
        </authorList>
    </citation>
    <scope>NUCLEOTIDE SEQUENCE [LARGE SCALE GENOMIC DNA]</scope>
    <source>
        <strain evidence="1 2">MUCL435</strain>
    </source>
</reference>
<evidence type="ECO:0000313" key="1">
    <source>
        <dbReference type="EMBL" id="THV44170.1"/>
    </source>
</evidence>
<evidence type="ECO:0000313" key="2">
    <source>
        <dbReference type="Proteomes" id="UP000308671"/>
    </source>
</evidence>
<sequence length="159" mass="18355">MRNIQFQSFISFWFPRPKNSPFPDITSWSQHASNGDFSVPSLKEDIHLSVSSIRRPDTAEPTSRALDFVFPCNVQRRSTKSADPALRYYYPYCFSQLVCMFPALHDTVLEEEHSNRGGDLIGSEKRRQRCGPQVQCYTRDIGNRNLCTCITKGRENVER</sequence>
<dbReference type="AlphaFoldDB" id="A0A4S8QI56"/>
<organism evidence="1 2">
    <name type="scientific">Botrytis galanthina</name>
    <dbReference type="NCBI Taxonomy" id="278940"/>
    <lineage>
        <taxon>Eukaryota</taxon>
        <taxon>Fungi</taxon>
        <taxon>Dikarya</taxon>
        <taxon>Ascomycota</taxon>
        <taxon>Pezizomycotina</taxon>
        <taxon>Leotiomycetes</taxon>
        <taxon>Helotiales</taxon>
        <taxon>Sclerotiniaceae</taxon>
        <taxon>Botrytis</taxon>
    </lineage>
</organism>
<name>A0A4S8QI56_9HELO</name>